<name>A0ABP0MZY7_9DINO</name>
<comment type="catalytic activity">
    <reaction evidence="7">
        <text>S-hexadecanoyl-N-acetylcysteamine + H2O = N-acetylcysteamine + hexadecanoate + H(+)</text>
        <dbReference type="Rhea" id="RHEA:84099"/>
        <dbReference type="ChEBI" id="CHEBI:7896"/>
        <dbReference type="ChEBI" id="CHEBI:15377"/>
        <dbReference type="ChEBI" id="CHEBI:15378"/>
        <dbReference type="ChEBI" id="CHEBI:74410"/>
        <dbReference type="ChEBI" id="CHEBI:233601"/>
    </reaction>
</comment>
<dbReference type="PANTHER" id="PTHR11247:SF27">
    <property type="entry name" value="LYSOSOMAL THIOESTERASE PPT2"/>
    <property type="match status" value="1"/>
</dbReference>
<dbReference type="GO" id="GO:0016787">
    <property type="term" value="F:hydrolase activity"/>
    <property type="evidence" value="ECO:0007669"/>
    <property type="project" value="UniProtKB-KW"/>
</dbReference>
<dbReference type="Proteomes" id="UP001642464">
    <property type="component" value="Unassembled WGS sequence"/>
</dbReference>
<proteinExistence type="predicted"/>
<comment type="function">
    <text evidence="8">Catalyzes the cleavage of thioester bonds from S-palmitoyl-CoA or S-palmitoyl-N-acetylcysteamine (unbranched structures) but does not have activity against palmitoylcysteine or palmitoylated proteins, branched structures or bulky head groups. Conversely, hydrolyzes both long and short chain fatty acyl-CoA substrate.</text>
</comment>
<dbReference type="Gene3D" id="3.40.50.1820">
    <property type="entry name" value="alpha/beta hydrolase"/>
    <property type="match status" value="1"/>
</dbReference>
<dbReference type="EC" id="3.1.2.2" evidence="6"/>
<dbReference type="EMBL" id="CAXAMM010025280">
    <property type="protein sequence ID" value="CAK9056733.1"/>
    <property type="molecule type" value="Genomic_DNA"/>
</dbReference>
<dbReference type="InterPro" id="IPR029058">
    <property type="entry name" value="AB_hydrolase_fold"/>
</dbReference>
<evidence type="ECO:0000256" key="4">
    <source>
        <dbReference type="ARBA" id="ARBA00023180"/>
    </source>
</evidence>
<keyword evidence="3 9" id="KW-0378">Hydrolase</keyword>
<sequence length="356" mass="38865">MSELTNGQFNSCLKQFPSCNALLPPPLLTAYLNKHIRGAAVLLPLAAASLESFSAVLHFEDEPTPLPLERAAAGNNPMGMVPLKKAIAQTANAYVHSVELCSEPSKLENCDGEVDQFARVVKADPKLQSGFNAAAWTADGVVTEGSETGDLISPSGTKVGFSQGNTVIRGYIHKYNNPPVKTFLSMHGVLMGVNGLPQCPMSVPGLGAICRTVDALVSHFGVYSSLVQNRLAQANYYRDAENLAEYRSHGHFLPYINNEVQGQQNATYKKNFESLEKLVLVMAEDDTMVHPKESEHFGYFKDGSRTELVDMRDAPWYTEDWFGLKSLDVQSLSSQEETAAVVGVQPPWRATGNKKI</sequence>
<keyword evidence="10" id="KW-1185">Reference proteome</keyword>
<keyword evidence="2" id="KW-0732">Signal</keyword>
<evidence type="ECO:0000256" key="1">
    <source>
        <dbReference type="ARBA" id="ARBA00004371"/>
    </source>
</evidence>
<gene>
    <name evidence="9" type="ORF">SCF082_LOCUS30540</name>
</gene>
<protein>
    <recommendedName>
        <fullName evidence="6">palmitoyl-CoA hydrolase</fullName>
        <ecNumber evidence="6">3.1.2.2</ecNumber>
    </recommendedName>
</protein>
<evidence type="ECO:0000256" key="3">
    <source>
        <dbReference type="ARBA" id="ARBA00022801"/>
    </source>
</evidence>
<evidence type="ECO:0000256" key="6">
    <source>
        <dbReference type="ARBA" id="ARBA00038848"/>
    </source>
</evidence>
<keyword evidence="5" id="KW-0458">Lysosome</keyword>
<evidence type="ECO:0000256" key="8">
    <source>
        <dbReference type="ARBA" id="ARBA00093353"/>
    </source>
</evidence>
<organism evidence="9 10">
    <name type="scientific">Durusdinium trenchii</name>
    <dbReference type="NCBI Taxonomy" id="1381693"/>
    <lineage>
        <taxon>Eukaryota</taxon>
        <taxon>Sar</taxon>
        <taxon>Alveolata</taxon>
        <taxon>Dinophyceae</taxon>
        <taxon>Suessiales</taxon>
        <taxon>Symbiodiniaceae</taxon>
        <taxon>Durusdinium</taxon>
    </lineage>
</organism>
<reference evidence="9 10" key="1">
    <citation type="submission" date="2024-02" db="EMBL/GenBank/DDBJ databases">
        <authorList>
            <person name="Chen Y."/>
            <person name="Shah S."/>
            <person name="Dougan E. K."/>
            <person name="Thang M."/>
            <person name="Chan C."/>
        </authorList>
    </citation>
    <scope>NUCLEOTIDE SEQUENCE [LARGE SCALE GENOMIC DNA]</scope>
</reference>
<comment type="subcellular location">
    <subcellularLocation>
        <location evidence="1">Lysosome</location>
    </subcellularLocation>
</comment>
<dbReference type="Pfam" id="PF02089">
    <property type="entry name" value="Palm_thioest"/>
    <property type="match status" value="1"/>
</dbReference>
<comment type="caution">
    <text evidence="9">The sequence shown here is derived from an EMBL/GenBank/DDBJ whole genome shotgun (WGS) entry which is preliminary data.</text>
</comment>
<evidence type="ECO:0000256" key="2">
    <source>
        <dbReference type="ARBA" id="ARBA00022729"/>
    </source>
</evidence>
<keyword evidence="4" id="KW-0325">Glycoprotein</keyword>
<accession>A0ABP0MZY7</accession>
<dbReference type="PANTHER" id="PTHR11247">
    <property type="entry name" value="PALMITOYL-PROTEIN THIOESTERASE/DOLICHYLDIPHOSPHATASE 1"/>
    <property type="match status" value="1"/>
</dbReference>
<evidence type="ECO:0000256" key="5">
    <source>
        <dbReference type="ARBA" id="ARBA00023228"/>
    </source>
</evidence>
<evidence type="ECO:0000313" key="10">
    <source>
        <dbReference type="Proteomes" id="UP001642464"/>
    </source>
</evidence>
<dbReference type="SUPFAM" id="SSF53474">
    <property type="entry name" value="alpha/beta-Hydrolases"/>
    <property type="match status" value="1"/>
</dbReference>
<evidence type="ECO:0000256" key="7">
    <source>
        <dbReference type="ARBA" id="ARBA00093223"/>
    </source>
</evidence>
<evidence type="ECO:0000313" key="9">
    <source>
        <dbReference type="EMBL" id="CAK9056733.1"/>
    </source>
</evidence>